<sequence>MHVPDNMSAEAAAGFTICFRTAHAALVERVPVISGSTVLVLGGAGSSGAAAIQLAKARGATVIAIAGSDEKLSFCREQGADFALSYRTPAWQDKVIEITKGAGVDVIFDPVGGEAAANAVKAIGRNGRIALIGFASGSWLDLNTQDMVLRNYSAIGVFSGGFSSDEEAVAYTELAKLGASGAVRTPLGKVFEFEDAMSAIESLNAPSAGKTVVRVKS</sequence>
<protein>
    <recommendedName>
        <fullName evidence="1">Enoyl reductase (ER) domain-containing protein</fullName>
    </recommendedName>
</protein>
<comment type="caution">
    <text evidence="2">The sequence shown here is derived from an EMBL/GenBank/DDBJ whole genome shotgun (WGS) entry which is preliminary data.</text>
</comment>
<gene>
    <name evidence="2" type="ORF">HY30_16145</name>
</gene>
<proteinExistence type="predicted"/>
<dbReference type="SMART" id="SM00829">
    <property type="entry name" value="PKS_ER"/>
    <property type="match status" value="1"/>
</dbReference>
<evidence type="ECO:0000313" key="3">
    <source>
        <dbReference type="Proteomes" id="UP000027190"/>
    </source>
</evidence>
<dbReference type="InterPro" id="IPR013149">
    <property type="entry name" value="ADH-like_C"/>
</dbReference>
<dbReference type="STRING" id="1280947.HY30_16145"/>
<dbReference type="Gene3D" id="3.40.50.720">
    <property type="entry name" value="NAD(P)-binding Rossmann-like Domain"/>
    <property type="match status" value="1"/>
</dbReference>
<dbReference type="AlphaFoldDB" id="A0A062UJP7"/>
<dbReference type="PANTHER" id="PTHR43677:SF4">
    <property type="entry name" value="QUINONE OXIDOREDUCTASE-LIKE PROTEIN 2"/>
    <property type="match status" value="1"/>
</dbReference>
<dbReference type="EMBL" id="AWFG01000021">
    <property type="protein sequence ID" value="KCZ58399.1"/>
    <property type="molecule type" value="Genomic_DNA"/>
</dbReference>
<dbReference type="GO" id="GO:0016491">
    <property type="term" value="F:oxidoreductase activity"/>
    <property type="evidence" value="ECO:0007669"/>
    <property type="project" value="InterPro"/>
</dbReference>
<dbReference type="eggNOG" id="COG0604">
    <property type="taxonomic scope" value="Bacteria"/>
</dbReference>
<reference evidence="2 3" key="1">
    <citation type="journal article" date="2014" name="Antonie Van Leeuwenhoek">
        <title>Hyphomonas beringensis sp. nov. and Hyphomonas chukchiensis sp. nov., isolated from surface seawater of the Bering Sea and Chukchi Sea.</title>
        <authorList>
            <person name="Li C."/>
            <person name="Lai Q."/>
            <person name="Li G."/>
            <person name="Dong C."/>
            <person name="Wang J."/>
            <person name="Liao Y."/>
            <person name="Shao Z."/>
        </authorList>
    </citation>
    <scope>NUCLEOTIDE SEQUENCE [LARGE SCALE GENOMIC DNA]</scope>
    <source>
        <strain evidence="2 3">BH-BN04-4</strain>
    </source>
</reference>
<dbReference type="InterPro" id="IPR036291">
    <property type="entry name" value="NAD(P)-bd_dom_sf"/>
</dbReference>
<accession>A0A062UJP7</accession>
<dbReference type="Proteomes" id="UP000027190">
    <property type="component" value="Unassembled WGS sequence"/>
</dbReference>
<evidence type="ECO:0000259" key="1">
    <source>
        <dbReference type="SMART" id="SM00829"/>
    </source>
</evidence>
<organism evidence="2 3">
    <name type="scientific">Hyphomonas chukchiensis</name>
    <dbReference type="NCBI Taxonomy" id="1280947"/>
    <lineage>
        <taxon>Bacteria</taxon>
        <taxon>Pseudomonadati</taxon>
        <taxon>Pseudomonadota</taxon>
        <taxon>Alphaproteobacteria</taxon>
        <taxon>Hyphomonadales</taxon>
        <taxon>Hyphomonadaceae</taxon>
        <taxon>Hyphomonas</taxon>
    </lineage>
</organism>
<name>A0A062UJP7_9PROT</name>
<dbReference type="InterPro" id="IPR051397">
    <property type="entry name" value="Zn-ADH-like_protein"/>
</dbReference>
<dbReference type="SUPFAM" id="SSF51735">
    <property type="entry name" value="NAD(P)-binding Rossmann-fold domains"/>
    <property type="match status" value="1"/>
</dbReference>
<dbReference type="PANTHER" id="PTHR43677">
    <property type="entry name" value="SHORT-CHAIN DEHYDROGENASE/REDUCTASE"/>
    <property type="match status" value="1"/>
</dbReference>
<evidence type="ECO:0000313" key="2">
    <source>
        <dbReference type="EMBL" id="KCZ58399.1"/>
    </source>
</evidence>
<feature type="domain" description="Enoyl reductase (ER)" evidence="1">
    <location>
        <begin position="2"/>
        <end position="213"/>
    </location>
</feature>
<dbReference type="InterPro" id="IPR020843">
    <property type="entry name" value="ER"/>
</dbReference>
<keyword evidence="3" id="KW-1185">Reference proteome</keyword>
<dbReference type="Pfam" id="PF00107">
    <property type="entry name" value="ADH_zinc_N"/>
    <property type="match status" value="1"/>
</dbReference>
<dbReference type="Gene3D" id="3.90.180.10">
    <property type="entry name" value="Medium-chain alcohol dehydrogenases, catalytic domain"/>
    <property type="match status" value="1"/>
</dbReference>
<dbReference type="PATRIC" id="fig|1280947.3.peg.1815"/>